<dbReference type="EC" id="2.8.1.13" evidence="9"/>
<keyword evidence="1 9" id="KW-0820">tRNA-binding</keyword>
<evidence type="ECO:0000256" key="5">
    <source>
        <dbReference type="ARBA" id="ARBA00022840"/>
    </source>
</evidence>
<evidence type="ECO:0000256" key="2">
    <source>
        <dbReference type="ARBA" id="ARBA00022679"/>
    </source>
</evidence>
<dbReference type="HAMAP" id="MF_00144">
    <property type="entry name" value="tRNA_thiouridyl_MnmA"/>
    <property type="match status" value="1"/>
</dbReference>
<proteinExistence type="inferred from homology"/>
<dbReference type="Pfam" id="PF20259">
    <property type="entry name" value="tRNA_Me_trans_M"/>
    <property type="match status" value="1"/>
</dbReference>
<dbReference type="AlphaFoldDB" id="D3FCS6"/>
<dbReference type="GO" id="GO:0103016">
    <property type="term" value="F:tRNA-uridine 2-sulfurtransferase activity"/>
    <property type="evidence" value="ECO:0007669"/>
    <property type="project" value="UniProtKB-EC"/>
</dbReference>
<keyword evidence="9" id="KW-0963">Cytoplasm</keyword>
<protein>
    <recommendedName>
        <fullName evidence="9">tRNA-specific 2-thiouridylase MnmA</fullName>
        <ecNumber evidence="9">2.8.1.13</ecNumber>
    </recommendedName>
</protein>
<comment type="caution">
    <text evidence="9">Lacks conserved residue(s) required for the propagation of feature annotation.</text>
</comment>
<keyword evidence="14" id="KW-1185">Reference proteome</keyword>
<sequence>MRASTLACVDPELFEHHLASAHGRGRAPEGGATGVAGTRLCGDVVRLTLALDPSGQRVAEVGWEAEACGATLAACSAVSELVADAPLLDVARIGAHQVADALGGLSAGKFHAAELVADALARALGTAARAAAALPPPAAPPPHRTLVAMSGGVDSAVAALLAARESGDVVAVTLELWADEQNDGERSCCSAQAVRFARALAHRMGLPHLTLDLREEFSAGVVTPFLDDHAAGLTPNPCVRCNGHVRLDAMLELADRLGAATLATGHYARVEPAEPVEPAAAPAEHAAAPAEHGPLLRAAADAWKDQTYMLAALAPASLARLRFPLGDLTKPQVRALAAEAELPVASKAESQDLCFLAGTSRSEFLARHAGIAQRPGEVVDAAGDVIGAHTGHHGFTVGQRRGLGVAAEEPLYVLRTDPASNRVVAGTRAQLATTSVPVRGARLHRDGARVDRVKLRYRAKPLPARVVGAPAAGTHRRLEIALEEPVDGAAPGQLACLMDGDVVIGWATIDRPAATAPAQ</sequence>
<dbReference type="GO" id="GO:0002143">
    <property type="term" value="P:tRNA wobble position uridine thiolation"/>
    <property type="evidence" value="ECO:0007669"/>
    <property type="project" value="TreeGrafter"/>
</dbReference>
<comment type="function">
    <text evidence="9">Catalyzes the 2-thiolation of uridine at the wobble position (U34) of tRNA, leading to the formation of s(2)U34.</text>
</comment>
<dbReference type="eggNOG" id="COG0822">
    <property type="taxonomic scope" value="Bacteria"/>
</dbReference>
<keyword evidence="6 9" id="KW-0694">RNA-binding</keyword>
<dbReference type="HOGENOM" id="CLU_035188_0_0_11"/>
<feature type="site" description="Interaction with tRNA" evidence="9">
    <location>
        <position position="493"/>
    </location>
</feature>
<evidence type="ECO:0000256" key="8">
    <source>
        <dbReference type="ARBA" id="ARBA00051542"/>
    </source>
</evidence>
<dbReference type="PANTHER" id="PTHR11933">
    <property type="entry name" value="TRNA 5-METHYLAMINOMETHYL-2-THIOURIDYLATE -METHYLTRANSFERASE"/>
    <property type="match status" value="1"/>
</dbReference>
<evidence type="ECO:0000256" key="6">
    <source>
        <dbReference type="ARBA" id="ARBA00022884"/>
    </source>
</evidence>
<reference evidence="13 14" key="1">
    <citation type="journal article" date="2010" name="Stand. Genomic Sci.">
        <title>Complete genome sequence of Conexibacter woesei type strain (ID131577).</title>
        <authorList>
            <person name="Pukall R."/>
            <person name="Lapidus A."/>
            <person name="Glavina Del Rio T."/>
            <person name="Copeland A."/>
            <person name="Tice H."/>
            <person name="Cheng J.-F."/>
            <person name="Lucas S."/>
            <person name="Chen F."/>
            <person name="Nolan M."/>
            <person name="Bruce D."/>
            <person name="Goodwin L."/>
            <person name="Pitluck S."/>
            <person name="Mavromatis K."/>
            <person name="Ivanova N."/>
            <person name="Ovchinnikova G."/>
            <person name="Pati A."/>
            <person name="Chen A."/>
            <person name="Palaniappan K."/>
            <person name="Land M."/>
            <person name="Hauser L."/>
            <person name="Chang Y.-J."/>
            <person name="Jeffries C.D."/>
            <person name="Chain P."/>
            <person name="Meincke L."/>
            <person name="Sims D."/>
            <person name="Brettin T."/>
            <person name="Detter J.C."/>
            <person name="Rohde M."/>
            <person name="Goeker M."/>
            <person name="Bristow J."/>
            <person name="Eisen J.A."/>
            <person name="Markowitz V."/>
            <person name="Kyrpides N.C."/>
            <person name="Klenk H.-P."/>
            <person name="Hugenholtz P."/>
        </authorList>
    </citation>
    <scope>NUCLEOTIDE SEQUENCE [LARGE SCALE GENOMIC DNA]</scope>
    <source>
        <strain evidence="14">DSM 14684 / CIP 108061 / JCM 11494 / NBRC 100937 / ID131577</strain>
    </source>
</reference>
<comment type="subcellular location">
    <subcellularLocation>
        <location evidence="9">Cytoplasm</location>
    </subcellularLocation>
</comment>
<organism evidence="13 14">
    <name type="scientific">Conexibacter woesei (strain DSM 14684 / CCUG 47730 / CIP 108061 / JCM 11494 / NBRC 100937 / ID131577)</name>
    <dbReference type="NCBI Taxonomy" id="469383"/>
    <lineage>
        <taxon>Bacteria</taxon>
        <taxon>Bacillati</taxon>
        <taxon>Actinomycetota</taxon>
        <taxon>Thermoleophilia</taxon>
        <taxon>Solirubrobacterales</taxon>
        <taxon>Conexibacteraceae</taxon>
        <taxon>Conexibacter</taxon>
    </lineage>
</organism>
<accession>D3FCS6</accession>
<dbReference type="Gene3D" id="2.40.30.10">
    <property type="entry name" value="Translation factors"/>
    <property type="match status" value="1"/>
</dbReference>
<keyword evidence="5 9" id="KW-0067">ATP-binding</keyword>
<dbReference type="Proteomes" id="UP000008229">
    <property type="component" value="Chromosome"/>
</dbReference>
<feature type="binding site" evidence="9">
    <location>
        <position position="265"/>
    </location>
    <ligand>
        <name>ATP</name>
        <dbReference type="ChEBI" id="CHEBI:30616"/>
    </ligand>
</feature>
<dbReference type="PANTHER" id="PTHR11933:SF5">
    <property type="entry name" value="MITOCHONDRIAL TRNA-SPECIFIC 2-THIOURIDYLASE 1"/>
    <property type="match status" value="1"/>
</dbReference>
<evidence type="ECO:0000256" key="7">
    <source>
        <dbReference type="ARBA" id="ARBA00023157"/>
    </source>
</evidence>
<dbReference type="Gene3D" id="2.30.30.280">
    <property type="entry name" value="Adenine nucleotide alpha hydrolases-like domains"/>
    <property type="match status" value="1"/>
</dbReference>
<keyword evidence="4 9" id="KW-0547">Nucleotide-binding</keyword>
<dbReference type="NCBIfam" id="NF001138">
    <property type="entry name" value="PRK00143.1"/>
    <property type="match status" value="1"/>
</dbReference>
<feature type="binding site" evidence="9">
    <location>
        <begin position="148"/>
        <end position="155"/>
    </location>
    <ligand>
        <name>ATP</name>
        <dbReference type="ChEBI" id="CHEBI:30616"/>
    </ligand>
</feature>
<feature type="region of interest" description="Interaction with tRNA" evidence="9">
    <location>
        <begin position="456"/>
        <end position="457"/>
    </location>
</feature>
<dbReference type="CDD" id="cd01998">
    <property type="entry name" value="MnmA_TRMU-like"/>
    <property type="match status" value="1"/>
</dbReference>
<evidence type="ECO:0000259" key="11">
    <source>
        <dbReference type="Pfam" id="PF20258"/>
    </source>
</evidence>
<dbReference type="OrthoDB" id="9800696at2"/>
<dbReference type="GO" id="GO:0051536">
    <property type="term" value="F:iron-sulfur cluster binding"/>
    <property type="evidence" value="ECO:0007669"/>
    <property type="project" value="InterPro"/>
</dbReference>
<comment type="catalytic activity">
    <reaction evidence="8 9">
        <text>S-sulfanyl-L-cysteinyl-[protein] + uridine(34) in tRNA + AH2 + ATP = 2-thiouridine(34) in tRNA + L-cysteinyl-[protein] + A + AMP + diphosphate + H(+)</text>
        <dbReference type="Rhea" id="RHEA:47032"/>
        <dbReference type="Rhea" id="RHEA-COMP:10131"/>
        <dbReference type="Rhea" id="RHEA-COMP:11726"/>
        <dbReference type="Rhea" id="RHEA-COMP:11727"/>
        <dbReference type="Rhea" id="RHEA-COMP:11728"/>
        <dbReference type="ChEBI" id="CHEBI:13193"/>
        <dbReference type="ChEBI" id="CHEBI:15378"/>
        <dbReference type="ChEBI" id="CHEBI:17499"/>
        <dbReference type="ChEBI" id="CHEBI:29950"/>
        <dbReference type="ChEBI" id="CHEBI:30616"/>
        <dbReference type="ChEBI" id="CHEBI:33019"/>
        <dbReference type="ChEBI" id="CHEBI:61963"/>
        <dbReference type="ChEBI" id="CHEBI:65315"/>
        <dbReference type="ChEBI" id="CHEBI:87170"/>
        <dbReference type="ChEBI" id="CHEBI:456215"/>
        <dbReference type="EC" id="2.8.1.13"/>
    </reaction>
</comment>
<dbReference type="SUPFAM" id="SSF82649">
    <property type="entry name" value="SufE/NifU"/>
    <property type="match status" value="1"/>
</dbReference>
<dbReference type="Pfam" id="PF01592">
    <property type="entry name" value="NifU_N"/>
    <property type="match status" value="1"/>
</dbReference>
<feature type="domain" description="tRNA-specific 2-thiouridylase MnmA-like C-terminal" evidence="11">
    <location>
        <begin position="452"/>
        <end position="509"/>
    </location>
</feature>
<keyword evidence="3 9" id="KW-0819">tRNA processing</keyword>
<reference evidence="14" key="2">
    <citation type="submission" date="2010-01" db="EMBL/GenBank/DDBJ databases">
        <title>The complete genome of Conexibacter woesei DSM 14684.</title>
        <authorList>
            <consortium name="US DOE Joint Genome Institute (JGI-PGF)"/>
            <person name="Lucas S."/>
            <person name="Copeland A."/>
            <person name="Lapidus A."/>
            <person name="Glavina del Rio T."/>
            <person name="Dalin E."/>
            <person name="Tice H."/>
            <person name="Bruce D."/>
            <person name="Goodwin L."/>
            <person name="Pitluck S."/>
            <person name="Kyrpides N."/>
            <person name="Mavromatis K."/>
            <person name="Ivanova N."/>
            <person name="Mikhailova N."/>
            <person name="Chertkov O."/>
            <person name="Brettin T."/>
            <person name="Detter J.C."/>
            <person name="Han C."/>
            <person name="Larimer F."/>
            <person name="Land M."/>
            <person name="Hauser L."/>
            <person name="Markowitz V."/>
            <person name="Cheng J.-F."/>
            <person name="Hugenholtz P."/>
            <person name="Woyke T."/>
            <person name="Wu D."/>
            <person name="Pukall R."/>
            <person name="Steenblock K."/>
            <person name="Schneider S."/>
            <person name="Klenk H.-P."/>
            <person name="Eisen J.A."/>
        </authorList>
    </citation>
    <scope>NUCLEOTIDE SEQUENCE [LARGE SCALE GENOMIC DNA]</scope>
    <source>
        <strain evidence="14">DSM 14684 / CIP 108061 / JCM 11494 / NBRC 100937 / ID131577</strain>
    </source>
</reference>
<evidence type="ECO:0000259" key="10">
    <source>
        <dbReference type="Pfam" id="PF01592"/>
    </source>
</evidence>
<dbReference type="GO" id="GO:0016226">
    <property type="term" value="P:iron-sulfur cluster assembly"/>
    <property type="evidence" value="ECO:0007669"/>
    <property type="project" value="InterPro"/>
</dbReference>
<evidence type="ECO:0000256" key="3">
    <source>
        <dbReference type="ARBA" id="ARBA00022694"/>
    </source>
</evidence>
<evidence type="ECO:0000259" key="12">
    <source>
        <dbReference type="Pfam" id="PF20259"/>
    </source>
</evidence>
<feature type="region of interest" description="Interaction with tRNA" evidence="9">
    <location>
        <begin position="304"/>
        <end position="306"/>
    </location>
</feature>
<dbReference type="Pfam" id="PF20258">
    <property type="entry name" value="tRNA_Me_trans_C"/>
    <property type="match status" value="1"/>
</dbReference>
<feature type="domain" description="tRNA-specific 2-thiouridylase MnmA-like central" evidence="12">
    <location>
        <begin position="363"/>
        <end position="425"/>
    </location>
</feature>
<evidence type="ECO:0000313" key="13">
    <source>
        <dbReference type="EMBL" id="ADB51438.1"/>
    </source>
</evidence>
<evidence type="ECO:0000256" key="1">
    <source>
        <dbReference type="ARBA" id="ARBA00022555"/>
    </source>
</evidence>
<evidence type="ECO:0000313" key="14">
    <source>
        <dbReference type="Proteomes" id="UP000008229"/>
    </source>
</evidence>
<feature type="active site" description="Cysteine persulfide intermediate" evidence="9">
    <location>
        <position position="354"/>
    </location>
</feature>
<gene>
    <name evidence="9" type="primary">mnmA</name>
    <name evidence="13" type="ordered locus">Cwoe_3019</name>
</gene>
<keyword evidence="2 9" id="KW-0808">Transferase</keyword>
<dbReference type="InterPro" id="IPR023382">
    <property type="entry name" value="MnmA-like_central_sf"/>
</dbReference>
<dbReference type="STRING" id="469383.Cwoe_3019"/>
<dbReference type="Pfam" id="PF03054">
    <property type="entry name" value="tRNA_Me_trans"/>
    <property type="match status" value="1"/>
</dbReference>
<dbReference type="GO" id="GO:0005506">
    <property type="term" value="F:iron ion binding"/>
    <property type="evidence" value="ECO:0007669"/>
    <property type="project" value="InterPro"/>
</dbReference>
<dbReference type="KEGG" id="cwo:Cwoe_3019"/>
<name>D3FCS6_CONWI</name>
<comment type="similarity">
    <text evidence="9">Belongs to the MnmA/TRMU family.</text>
</comment>
<dbReference type="InterPro" id="IPR014729">
    <property type="entry name" value="Rossmann-like_a/b/a_fold"/>
</dbReference>
<dbReference type="Gene3D" id="3.40.50.620">
    <property type="entry name" value="HUPs"/>
    <property type="match status" value="1"/>
</dbReference>
<dbReference type="GO" id="GO:0005737">
    <property type="term" value="C:cytoplasm"/>
    <property type="evidence" value="ECO:0007669"/>
    <property type="project" value="UniProtKB-SubCell"/>
</dbReference>
<feature type="binding site" evidence="9">
    <location>
        <position position="174"/>
    </location>
    <ligand>
        <name>ATP</name>
        <dbReference type="ChEBI" id="CHEBI:30616"/>
    </ligand>
</feature>
<dbReference type="InterPro" id="IPR002871">
    <property type="entry name" value="NIF_FeS_clus_asmbl_NifU_N"/>
</dbReference>
<dbReference type="InterPro" id="IPR004506">
    <property type="entry name" value="MnmA-like"/>
</dbReference>
<dbReference type="eggNOG" id="COG0482">
    <property type="taxonomic scope" value="Bacteria"/>
</dbReference>
<feature type="active site" description="Nucleophile" evidence="9">
    <location>
        <position position="241"/>
    </location>
</feature>
<dbReference type="GO" id="GO:0000049">
    <property type="term" value="F:tRNA binding"/>
    <property type="evidence" value="ECO:0007669"/>
    <property type="project" value="UniProtKB-KW"/>
</dbReference>
<dbReference type="SUPFAM" id="SSF52402">
    <property type="entry name" value="Adenine nucleotide alpha hydrolases-like"/>
    <property type="match status" value="1"/>
</dbReference>
<dbReference type="InterPro" id="IPR046885">
    <property type="entry name" value="MnmA-like_C"/>
</dbReference>
<dbReference type="NCBIfam" id="TIGR00420">
    <property type="entry name" value="trmU"/>
    <property type="match status" value="1"/>
</dbReference>
<dbReference type="Gene3D" id="3.90.1010.10">
    <property type="match status" value="1"/>
</dbReference>
<dbReference type="GO" id="GO:0005524">
    <property type="term" value="F:ATP binding"/>
    <property type="evidence" value="ECO:0007669"/>
    <property type="project" value="UniProtKB-KW"/>
</dbReference>
<feature type="domain" description="NIF system FeS cluster assembly NifU N-terminal" evidence="10">
    <location>
        <begin position="28"/>
        <end position="125"/>
    </location>
</feature>
<evidence type="ECO:0000256" key="4">
    <source>
        <dbReference type="ARBA" id="ARBA00022741"/>
    </source>
</evidence>
<dbReference type="EMBL" id="CP001854">
    <property type="protein sequence ID" value="ADB51438.1"/>
    <property type="molecule type" value="Genomic_DNA"/>
</dbReference>
<keyword evidence="7" id="KW-1015">Disulfide bond</keyword>
<feature type="site" description="Interaction with tRNA" evidence="9">
    <location>
        <position position="266"/>
    </location>
</feature>
<evidence type="ECO:0000256" key="9">
    <source>
        <dbReference type="HAMAP-Rule" id="MF_00144"/>
    </source>
</evidence>
<dbReference type="InterPro" id="IPR046884">
    <property type="entry name" value="MnmA-like_central"/>
</dbReference>